<name>A0A915CQM5_9BILA</name>
<keyword evidence="1" id="KW-1185">Reference proteome</keyword>
<proteinExistence type="predicted"/>
<protein>
    <submittedName>
        <fullName evidence="2">Uncharacterized protein</fullName>
    </submittedName>
</protein>
<organism evidence="1 2">
    <name type="scientific">Ditylenchus dipsaci</name>
    <dbReference type="NCBI Taxonomy" id="166011"/>
    <lineage>
        <taxon>Eukaryota</taxon>
        <taxon>Metazoa</taxon>
        <taxon>Ecdysozoa</taxon>
        <taxon>Nematoda</taxon>
        <taxon>Chromadorea</taxon>
        <taxon>Rhabditida</taxon>
        <taxon>Tylenchina</taxon>
        <taxon>Tylenchomorpha</taxon>
        <taxon>Sphaerularioidea</taxon>
        <taxon>Anguinidae</taxon>
        <taxon>Anguininae</taxon>
        <taxon>Ditylenchus</taxon>
    </lineage>
</organism>
<sequence>MQSALSFTGMLQKGWKKGNLRAREDLASLQKDYEEVAADSGKNEEVEYEKPRPVTLDSVEVNLNWLCMNISVRYQHRR</sequence>
<dbReference type="WBParaSite" id="jg11098">
    <property type="protein sequence ID" value="jg11098"/>
    <property type="gene ID" value="jg11098"/>
</dbReference>
<dbReference type="AlphaFoldDB" id="A0A915CQM5"/>
<evidence type="ECO:0000313" key="2">
    <source>
        <dbReference type="WBParaSite" id="jg11098"/>
    </source>
</evidence>
<accession>A0A915CQM5</accession>
<dbReference type="Proteomes" id="UP000887574">
    <property type="component" value="Unplaced"/>
</dbReference>
<reference evidence="2" key="1">
    <citation type="submission" date="2022-11" db="UniProtKB">
        <authorList>
            <consortium name="WormBaseParasite"/>
        </authorList>
    </citation>
    <scope>IDENTIFICATION</scope>
</reference>
<evidence type="ECO:0000313" key="1">
    <source>
        <dbReference type="Proteomes" id="UP000887574"/>
    </source>
</evidence>